<comment type="function">
    <text evidence="5">Component of the acetyl coenzyme A carboxylase (ACC) complex. Biotin carboxylase (BC) catalyzes the carboxylation of biotin on its carrier protein (BCCP) and then the CO(2) group is transferred by the transcarboxylase to acetyl-CoA to form malonyl-CoA.</text>
</comment>
<dbReference type="GO" id="GO:0005524">
    <property type="term" value="F:ATP binding"/>
    <property type="evidence" value="ECO:0007669"/>
    <property type="project" value="UniProtKB-KW"/>
</dbReference>
<evidence type="ECO:0000256" key="1">
    <source>
        <dbReference type="ARBA" id="ARBA00022516"/>
    </source>
</evidence>
<evidence type="ECO:0000313" key="8">
    <source>
        <dbReference type="Proteomes" id="UP000466388"/>
    </source>
</evidence>
<dbReference type="GO" id="GO:2001295">
    <property type="term" value="P:malonyl-CoA biosynthetic process"/>
    <property type="evidence" value="ECO:0007669"/>
    <property type="project" value="UniProtKB-UniRule"/>
</dbReference>
<feature type="binding site" evidence="5">
    <location>
        <position position="55"/>
    </location>
    <ligand>
        <name>Zn(2+)</name>
        <dbReference type="ChEBI" id="CHEBI:29105"/>
    </ligand>
</feature>
<keyword evidence="5" id="KW-0862">Zinc</keyword>
<keyword evidence="1 5" id="KW-0444">Lipid biosynthesis</keyword>
<comment type="caution">
    <text evidence="7">The sequence shown here is derived from an EMBL/GenBank/DDBJ whole genome shotgun (WGS) entry which is preliminary data.</text>
</comment>
<feature type="binding site" evidence="5">
    <location>
        <position position="58"/>
    </location>
    <ligand>
        <name>Zn(2+)</name>
        <dbReference type="ChEBI" id="CHEBI:29105"/>
    </ligand>
</feature>
<dbReference type="Gene3D" id="3.90.226.10">
    <property type="entry name" value="2-enoyl-CoA Hydratase, Chain A, domain 1"/>
    <property type="match status" value="1"/>
</dbReference>
<dbReference type="InterPro" id="IPR034733">
    <property type="entry name" value="AcCoA_carboxyl_beta"/>
</dbReference>
<keyword evidence="5" id="KW-0276">Fatty acid metabolism</keyword>
<dbReference type="Proteomes" id="UP000466388">
    <property type="component" value="Unassembled WGS sequence"/>
</dbReference>
<dbReference type="EC" id="2.1.3.15" evidence="5"/>
<comment type="subcellular location">
    <subcellularLocation>
        <location evidence="5">Cytoplasm</location>
    </subcellularLocation>
</comment>
<dbReference type="GO" id="GO:0009317">
    <property type="term" value="C:acetyl-CoA carboxylase complex"/>
    <property type="evidence" value="ECO:0007669"/>
    <property type="project" value="InterPro"/>
</dbReference>
<dbReference type="SUPFAM" id="SSF52096">
    <property type="entry name" value="ClpP/crotonase"/>
    <property type="match status" value="1"/>
</dbReference>
<dbReference type="PROSITE" id="PS50980">
    <property type="entry name" value="COA_CT_NTER"/>
    <property type="match status" value="1"/>
</dbReference>
<dbReference type="PRINTS" id="PR01070">
    <property type="entry name" value="ACCCTRFRASEB"/>
</dbReference>
<dbReference type="HAMAP" id="MF_01395">
    <property type="entry name" value="AcetylCoA_CT_beta"/>
    <property type="match status" value="1"/>
</dbReference>
<sequence length="289" mass="31733">MSFSEQLGEHVKRFSSRSVSMLKHYQAKVPNGIWMVCPHCGASFYFKRAGQYKVCPECGYGFRVTAHRRLRMLTHHFDEWDAGLETADPTEFPDYERKIKKAQSTTHLKDGVLTGKAQIGSQTAALGIMDPLFIMGSLGTANGERITRLFEKATSQHLAVILLTASGGARMQEGIYSLMQMAKISQAVNDHSDAGLAFISVIMDPTTGGVTASFASQADITLAEPKALLGFTGKRVIEQTINKQLPADFQSVENGYKRGFIDEIVSREALPGRLEQLLGILTAKKWGGD</sequence>
<dbReference type="PANTHER" id="PTHR42995">
    <property type="entry name" value="ACETYL-COENZYME A CARBOXYLASE CARBOXYL TRANSFERASE SUBUNIT BETA, CHLOROPLASTIC"/>
    <property type="match status" value="1"/>
</dbReference>
<evidence type="ECO:0000313" key="7">
    <source>
        <dbReference type="EMBL" id="MTV81076.1"/>
    </source>
</evidence>
<keyword evidence="5" id="KW-0275">Fatty acid biosynthesis</keyword>
<feature type="binding site" evidence="5">
    <location>
        <position position="40"/>
    </location>
    <ligand>
        <name>Zn(2+)</name>
        <dbReference type="ChEBI" id="CHEBI:29105"/>
    </ligand>
</feature>
<dbReference type="EMBL" id="WNJO01000001">
    <property type="protein sequence ID" value="MTV81076.1"/>
    <property type="molecule type" value="Genomic_DNA"/>
</dbReference>
<keyword evidence="3 5" id="KW-0863">Zinc-finger</keyword>
<comment type="subunit">
    <text evidence="5">Acetyl-CoA carboxylase is a heterohexamer composed of biotin carboxyl carrier protein (AccB), biotin carboxylase (AccC) and two subunits each of ACCase subunit alpha (AccA) and ACCase subunit beta (AccD).</text>
</comment>
<protein>
    <recommendedName>
        <fullName evidence="5">Acetyl-coenzyme A carboxylase carboxyl transferase subunit beta</fullName>
        <shortName evidence="5">ACCase subunit beta</shortName>
        <shortName evidence="5">Acetyl-CoA carboxylase carboxyltransferase subunit beta</shortName>
        <ecNumber evidence="5">2.1.3.15</ecNumber>
    </recommendedName>
</protein>
<comment type="cofactor">
    <cofactor evidence="5">
        <name>Zn(2+)</name>
        <dbReference type="ChEBI" id="CHEBI:29105"/>
    </cofactor>
    <text evidence="5">Binds 1 zinc ion per subunit.</text>
</comment>
<dbReference type="GO" id="GO:0008270">
    <property type="term" value="F:zinc ion binding"/>
    <property type="evidence" value="ECO:0007669"/>
    <property type="project" value="UniProtKB-UniRule"/>
</dbReference>
<comment type="similarity">
    <text evidence="5">Belongs to the AccD/PCCB family.</text>
</comment>
<accession>A0A7X3C208</accession>
<evidence type="ECO:0000256" key="3">
    <source>
        <dbReference type="ARBA" id="ARBA00022771"/>
    </source>
</evidence>
<dbReference type="InterPro" id="IPR000438">
    <property type="entry name" value="Acetyl_CoA_COase_Trfase_b_su"/>
</dbReference>
<proteinExistence type="inferred from homology"/>
<keyword evidence="5" id="KW-0547">Nucleotide-binding</keyword>
<keyword evidence="8" id="KW-1185">Reference proteome</keyword>
<organism evidence="7 8">
    <name type="scientific">Secundilactobacillus folii</name>
    <dbReference type="NCBI Taxonomy" id="2678357"/>
    <lineage>
        <taxon>Bacteria</taxon>
        <taxon>Bacillati</taxon>
        <taxon>Bacillota</taxon>
        <taxon>Bacilli</taxon>
        <taxon>Lactobacillales</taxon>
        <taxon>Lactobacillaceae</taxon>
        <taxon>Secundilactobacillus</taxon>
    </lineage>
</organism>
<evidence type="ECO:0000256" key="5">
    <source>
        <dbReference type="HAMAP-Rule" id="MF_01395"/>
    </source>
</evidence>
<keyword evidence="5" id="KW-0067">ATP-binding</keyword>
<dbReference type="UniPathway" id="UPA00655">
    <property type="reaction ID" value="UER00711"/>
</dbReference>
<keyword evidence="5" id="KW-0479">Metal-binding</keyword>
<evidence type="ECO:0000256" key="4">
    <source>
        <dbReference type="ARBA" id="ARBA00023098"/>
    </source>
</evidence>
<keyword evidence="4 5" id="KW-0443">Lipid metabolism</keyword>
<dbReference type="AlphaFoldDB" id="A0A7X3C208"/>
<comment type="pathway">
    <text evidence="5">Lipid metabolism; malonyl-CoA biosynthesis; malonyl-CoA from acetyl-CoA: step 1/1.</text>
</comment>
<dbReference type="InterPro" id="IPR029045">
    <property type="entry name" value="ClpP/crotonase-like_dom_sf"/>
</dbReference>
<dbReference type="PANTHER" id="PTHR42995:SF5">
    <property type="entry name" value="ACETYL-COENZYME A CARBOXYLASE CARBOXYL TRANSFERASE SUBUNIT BETA, CHLOROPLASTIC"/>
    <property type="match status" value="1"/>
</dbReference>
<keyword evidence="5" id="KW-0963">Cytoplasm</keyword>
<dbReference type="GO" id="GO:0003989">
    <property type="term" value="F:acetyl-CoA carboxylase activity"/>
    <property type="evidence" value="ECO:0007669"/>
    <property type="project" value="InterPro"/>
</dbReference>
<keyword evidence="2 5" id="KW-0808">Transferase</keyword>
<dbReference type="Pfam" id="PF01039">
    <property type="entry name" value="Carboxyl_trans"/>
    <property type="match status" value="1"/>
</dbReference>
<comment type="catalytic activity">
    <reaction evidence="5">
        <text>N(6)-carboxybiotinyl-L-lysyl-[protein] + acetyl-CoA = N(6)-biotinyl-L-lysyl-[protein] + malonyl-CoA</text>
        <dbReference type="Rhea" id="RHEA:54728"/>
        <dbReference type="Rhea" id="RHEA-COMP:10505"/>
        <dbReference type="Rhea" id="RHEA-COMP:10506"/>
        <dbReference type="ChEBI" id="CHEBI:57288"/>
        <dbReference type="ChEBI" id="CHEBI:57384"/>
        <dbReference type="ChEBI" id="CHEBI:83144"/>
        <dbReference type="ChEBI" id="CHEBI:83145"/>
        <dbReference type="EC" id="2.1.3.15"/>
    </reaction>
</comment>
<name>A0A7X3C208_9LACO</name>
<comment type="caution">
    <text evidence="5">Lacks conserved residue(s) required for the propagation of feature annotation.</text>
</comment>
<evidence type="ECO:0000259" key="6">
    <source>
        <dbReference type="PROSITE" id="PS50980"/>
    </source>
</evidence>
<feature type="binding site" evidence="5">
    <location>
        <position position="37"/>
    </location>
    <ligand>
        <name>Zn(2+)</name>
        <dbReference type="ChEBI" id="CHEBI:29105"/>
    </ligand>
</feature>
<dbReference type="InterPro" id="IPR011762">
    <property type="entry name" value="COA_CT_N"/>
</dbReference>
<dbReference type="GO" id="GO:0006633">
    <property type="term" value="P:fatty acid biosynthetic process"/>
    <property type="evidence" value="ECO:0007669"/>
    <property type="project" value="UniProtKB-KW"/>
</dbReference>
<dbReference type="GO" id="GO:0016743">
    <property type="term" value="F:carboxyl- or carbamoyltransferase activity"/>
    <property type="evidence" value="ECO:0007669"/>
    <property type="project" value="UniProtKB-UniRule"/>
</dbReference>
<evidence type="ECO:0000256" key="2">
    <source>
        <dbReference type="ARBA" id="ARBA00022679"/>
    </source>
</evidence>
<gene>
    <name evidence="5" type="primary">accD</name>
    <name evidence="7" type="ORF">GM612_00220</name>
</gene>
<feature type="domain" description="CoA carboxyltransferase N-terminal" evidence="6">
    <location>
        <begin position="33"/>
        <end position="289"/>
    </location>
</feature>
<reference evidence="7 8" key="1">
    <citation type="submission" date="2019-11" db="EMBL/GenBank/DDBJ databases">
        <title>Lactobacillus sp. nov. CRM56-3, isolated from fermented tea leaves.</title>
        <authorList>
            <person name="Phuengjayaem S."/>
            <person name="Tanasupawat S."/>
        </authorList>
    </citation>
    <scope>NUCLEOTIDE SEQUENCE [LARGE SCALE GENOMIC DNA]</scope>
    <source>
        <strain evidence="7 8">CRM56-3</strain>
    </source>
</reference>